<sequence>MPGMTCAVAVCRNSFYKTRNNPIKKQVNYFSFPKNSELRKLWVVACRRKDKFNPDTSFVCSNHFDPSDFQKSMIAELGFAKHRKRLKPGACPTKGLCPKREDVKTEEDLSDEQMDRSPTFKAQIISQPGKESHRQDSVYCGPSFPTPKFEFEPSSLEDSYQPLPLILGRELHEISNMPVNCAVATCGNNGYKTRHLSGPNTVSYFTFPKEKQLRQIWIHFCKRKDKFNPDTSAICSQHFKGSDFERNLRAELLQMRQKKILKPGAVPTLNKVNLIDKEDADISTKINLGKERMSLPAVTSVYHPDTSNQLKVRKYKSVYHRNREKQSILEYDDSTDEVEVSAADKSEAVLKEALSTGLRLKEWINDDCQVFGNFVASELRSITNDGIRKELKQFIQKGILEFLEKDASSLTNSPASLPSISSSFDSTSSKCFKFSVDSAITVKNS</sequence>
<dbReference type="EnsemblMetazoa" id="XM_014403991.2">
    <property type="protein sequence ID" value="XP_014259477.1"/>
    <property type="gene ID" value="LOC106672493"/>
</dbReference>
<evidence type="ECO:0000256" key="2">
    <source>
        <dbReference type="ARBA" id="ARBA00022771"/>
    </source>
</evidence>
<keyword evidence="4 5" id="KW-0238">DNA-binding</keyword>
<keyword evidence="2 5" id="KW-0863">Zinc-finger</keyword>
<dbReference type="PANTHER" id="PTHR46600:SF11">
    <property type="entry name" value="THAP DOMAIN-CONTAINING PROTEIN 10"/>
    <property type="match status" value="1"/>
</dbReference>
<dbReference type="GO" id="GO:0043565">
    <property type="term" value="F:sequence-specific DNA binding"/>
    <property type="evidence" value="ECO:0007669"/>
    <property type="project" value="InterPro"/>
</dbReference>
<reference evidence="7" key="1">
    <citation type="submission" date="2022-01" db="UniProtKB">
        <authorList>
            <consortium name="EnsemblMetazoa"/>
        </authorList>
    </citation>
    <scope>IDENTIFICATION</scope>
</reference>
<evidence type="ECO:0000256" key="4">
    <source>
        <dbReference type="ARBA" id="ARBA00023125"/>
    </source>
</evidence>
<dbReference type="Pfam" id="PF05485">
    <property type="entry name" value="THAP"/>
    <property type="match status" value="2"/>
</dbReference>
<dbReference type="Proteomes" id="UP000494040">
    <property type="component" value="Unassembled WGS sequence"/>
</dbReference>
<dbReference type="SMART" id="SM00692">
    <property type="entry name" value="DM3"/>
    <property type="match status" value="2"/>
</dbReference>
<keyword evidence="8" id="KW-1185">Reference proteome</keyword>
<dbReference type="Gene3D" id="6.20.210.20">
    <property type="entry name" value="THAP domain"/>
    <property type="match status" value="2"/>
</dbReference>
<gene>
    <name evidence="7" type="primary">106672493</name>
</gene>
<protein>
    <recommendedName>
        <fullName evidence="6">THAP-type domain-containing protein</fullName>
    </recommendedName>
</protein>
<dbReference type="SMART" id="SM00980">
    <property type="entry name" value="THAP"/>
    <property type="match status" value="2"/>
</dbReference>
<dbReference type="PROSITE" id="PS50950">
    <property type="entry name" value="ZF_THAP"/>
    <property type="match status" value="2"/>
</dbReference>
<evidence type="ECO:0000256" key="1">
    <source>
        <dbReference type="ARBA" id="ARBA00022723"/>
    </source>
</evidence>
<proteinExistence type="predicted"/>
<feature type="domain" description="THAP-type" evidence="6">
    <location>
        <begin position="177"/>
        <end position="270"/>
    </location>
</feature>
<evidence type="ECO:0000256" key="3">
    <source>
        <dbReference type="ARBA" id="ARBA00022833"/>
    </source>
</evidence>
<keyword evidence="3" id="KW-0862">Zinc</keyword>
<evidence type="ECO:0000313" key="7">
    <source>
        <dbReference type="EnsemblMetazoa" id="XP_014259477.1"/>
    </source>
</evidence>
<evidence type="ECO:0000313" key="8">
    <source>
        <dbReference type="Proteomes" id="UP000494040"/>
    </source>
</evidence>
<organism evidence="7 8">
    <name type="scientific">Cimex lectularius</name>
    <name type="common">Bed bug</name>
    <name type="synonym">Acanthia lectularia</name>
    <dbReference type="NCBI Taxonomy" id="79782"/>
    <lineage>
        <taxon>Eukaryota</taxon>
        <taxon>Metazoa</taxon>
        <taxon>Ecdysozoa</taxon>
        <taxon>Arthropoda</taxon>
        <taxon>Hexapoda</taxon>
        <taxon>Insecta</taxon>
        <taxon>Pterygota</taxon>
        <taxon>Neoptera</taxon>
        <taxon>Paraneoptera</taxon>
        <taxon>Hemiptera</taxon>
        <taxon>Heteroptera</taxon>
        <taxon>Panheteroptera</taxon>
        <taxon>Cimicomorpha</taxon>
        <taxon>Cimicidae</taxon>
        <taxon>Cimex</taxon>
    </lineage>
</organism>
<keyword evidence="1" id="KW-0479">Metal-binding</keyword>
<feature type="domain" description="THAP-type" evidence="6">
    <location>
        <begin position="1"/>
        <end position="95"/>
    </location>
</feature>
<dbReference type="InterPro" id="IPR026516">
    <property type="entry name" value="THAP1/10"/>
</dbReference>
<evidence type="ECO:0000256" key="5">
    <source>
        <dbReference type="PROSITE-ProRule" id="PRU00309"/>
    </source>
</evidence>
<dbReference type="EnsemblMetazoa" id="XM_014403993.2">
    <property type="protein sequence ID" value="XP_014259479.1"/>
    <property type="gene ID" value="LOC106672493"/>
</dbReference>
<dbReference type="KEGG" id="clec:106672493"/>
<dbReference type="EnsemblMetazoa" id="XM_014403994.2">
    <property type="protein sequence ID" value="XP_014259480.1"/>
    <property type="gene ID" value="LOC106672493"/>
</dbReference>
<dbReference type="EnsemblMetazoa" id="XM_014403992.2">
    <property type="protein sequence ID" value="XP_014259478.1"/>
    <property type="gene ID" value="LOC106672493"/>
</dbReference>
<dbReference type="InterPro" id="IPR006612">
    <property type="entry name" value="THAP_Znf"/>
</dbReference>
<accession>A0A8I6TKA3</accession>
<evidence type="ECO:0000259" key="6">
    <source>
        <dbReference type="PROSITE" id="PS50950"/>
    </source>
</evidence>
<dbReference type="GO" id="GO:0008270">
    <property type="term" value="F:zinc ion binding"/>
    <property type="evidence" value="ECO:0007669"/>
    <property type="project" value="UniProtKB-KW"/>
</dbReference>
<dbReference type="SUPFAM" id="SSF57716">
    <property type="entry name" value="Glucocorticoid receptor-like (DNA-binding domain)"/>
    <property type="match status" value="2"/>
</dbReference>
<dbReference type="PANTHER" id="PTHR46600">
    <property type="entry name" value="THAP DOMAIN-CONTAINING"/>
    <property type="match status" value="1"/>
</dbReference>
<name>A0A8I6TKA3_CIMLE</name>
<dbReference type="OrthoDB" id="7331812at2759"/>
<dbReference type="AlphaFoldDB" id="A0A8I6TKA3"/>
<dbReference type="InterPro" id="IPR038441">
    <property type="entry name" value="THAP_Znf_sf"/>
</dbReference>